<dbReference type="Proteomes" id="UP001209878">
    <property type="component" value="Unassembled WGS sequence"/>
</dbReference>
<comment type="caution">
    <text evidence="2">The sequence shown here is derived from an EMBL/GenBank/DDBJ whole genome shotgun (WGS) entry which is preliminary data.</text>
</comment>
<name>A0AAD9NTG7_RIDPI</name>
<keyword evidence="1" id="KW-0812">Transmembrane</keyword>
<sequence>MLLTTPRTALSFCFCPISDWVTSGISTWSLAKHSISFCRIWPSKRSSSRSFTMILWSASSSLIQSINSFVSSFSFVFPSCADFSIIDRSSNSPIWYPSGPRAGSEGLVGDSMAFFPSVAISWASLTFFFLAIVPSFSKKDSPLFFVGLGEAIFGAGSKH</sequence>
<evidence type="ECO:0000313" key="2">
    <source>
        <dbReference type="EMBL" id="KAK2180086.1"/>
    </source>
</evidence>
<dbReference type="EMBL" id="JAODUO010000459">
    <property type="protein sequence ID" value="KAK2180086.1"/>
    <property type="molecule type" value="Genomic_DNA"/>
</dbReference>
<accession>A0AAD9NTG7</accession>
<gene>
    <name evidence="2" type="ORF">NP493_457g05011</name>
</gene>
<keyword evidence="1" id="KW-1133">Transmembrane helix</keyword>
<reference evidence="2" key="1">
    <citation type="journal article" date="2023" name="Mol. Biol. Evol.">
        <title>Third-Generation Sequencing Reveals the Adaptive Role of the Epigenome in Three Deep-Sea Polychaetes.</title>
        <authorList>
            <person name="Perez M."/>
            <person name="Aroh O."/>
            <person name="Sun Y."/>
            <person name="Lan Y."/>
            <person name="Juniper S.K."/>
            <person name="Young C.R."/>
            <person name="Angers B."/>
            <person name="Qian P.Y."/>
        </authorList>
    </citation>
    <scope>NUCLEOTIDE SEQUENCE</scope>
    <source>
        <strain evidence="2">R07B-5</strain>
    </source>
</reference>
<proteinExistence type="predicted"/>
<organism evidence="2 3">
    <name type="scientific">Ridgeia piscesae</name>
    <name type="common">Tubeworm</name>
    <dbReference type="NCBI Taxonomy" id="27915"/>
    <lineage>
        <taxon>Eukaryota</taxon>
        <taxon>Metazoa</taxon>
        <taxon>Spiralia</taxon>
        <taxon>Lophotrochozoa</taxon>
        <taxon>Annelida</taxon>
        <taxon>Polychaeta</taxon>
        <taxon>Sedentaria</taxon>
        <taxon>Canalipalpata</taxon>
        <taxon>Sabellida</taxon>
        <taxon>Siboglinidae</taxon>
        <taxon>Ridgeia</taxon>
    </lineage>
</organism>
<keyword evidence="1" id="KW-0472">Membrane</keyword>
<evidence type="ECO:0000256" key="1">
    <source>
        <dbReference type="SAM" id="Phobius"/>
    </source>
</evidence>
<feature type="transmembrane region" description="Helical" evidence="1">
    <location>
        <begin position="113"/>
        <end position="133"/>
    </location>
</feature>
<protein>
    <submittedName>
        <fullName evidence="2">Uncharacterized protein</fullName>
    </submittedName>
</protein>
<keyword evidence="3" id="KW-1185">Reference proteome</keyword>
<dbReference type="AlphaFoldDB" id="A0AAD9NTG7"/>
<evidence type="ECO:0000313" key="3">
    <source>
        <dbReference type="Proteomes" id="UP001209878"/>
    </source>
</evidence>